<sequence>MGHNISRIAGVGVVLGAASAVLLSTAAPALADPSPAMHWGSDTRAKSQPQCMTDADFAIRETGLRVTSNGNGSVSGAGELNGAGVSVLVTCLSLGPRTWIQVVGTSQDSEAAGQARNRVRTITMGSPS</sequence>
<dbReference type="RefSeq" id="WP_162563094.1">
    <property type="nucleotide sequence ID" value="NZ_HG322951.1"/>
</dbReference>
<accession>A0A7X6MUN1</accession>
<dbReference type="AlphaFoldDB" id="A0A7X6MUN1"/>
<dbReference type="Proteomes" id="UP000518188">
    <property type="component" value="Unassembled WGS sequence"/>
</dbReference>
<feature type="chain" id="PRO_5031357510" evidence="1">
    <location>
        <begin position="32"/>
        <end position="128"/>
    </location>
</feature>
<comment type="caution">
    <text evidence="2">The sequence shown here is derived from an EMBL/GenBank/DDBJ whole genome shotgun (WGS) entry which is preliminary data.</text>
</comment>
<keyword evidence="1" id="KW-0732">Signal</keyword>
<dbReference type="EMBL" id="JAAXPJ010000014">
    <property type="protein sequence ID" value="NKZ14786.1"/>
    <property type="molecule type" value="Genomic_DNA"/>
</dbReference>
<evidence type="ECO:0000313" key="3">
    <source>
        <dbReference type="Proteomes" id="UP000518188"/>
    </source>
</evidence>
<protein>
    <submittedName>
        <fullName evidence="2">Uncharacterized protein</fullName>
    </submittedName>
</protein>
<name>A0A7X6MUN1_9MYCO</name>
<organism evidence="2 3">
    <name type="scientific">Mycolicibacterium septicum DSM 44393</name>
    <dbReference type="NCBI Taxonomy" id="1341646"/>
    <lineage>
        <taxon>Bacteria</taxon>
        <taxon>Bacillati</taxon>
        <taxon>Actinomycetota</taxon>
        <taxon>Actinomycetes</taxon>
        <taxon>Mycobacteriales</taxon>
        <taxon>Mycobacteriaceae</taxon>
        <taxon>Mycolicibacterium</taxon>
    </lineage>
</organism>
<proteinExistence type="predicted"/>
<evidence type="ECO:0000256" key="1">
    <source>
        <dbReference type="SAM" id="SignalP"/>
    </source>
</evidence>
<evidence type="ECO:0000313" key="2">
    <source>
        <dbReference type="EMBL" id="NKZ14786.1"/>
    </source>
</evidence>
<reference evidence="2 3" key="1">
    <citation type="submission" date="2020-04" db="EMBL/GenBank/DDBJ databases">
        <title>MicrobeNet Type strains.</title>
        <authorList>
            <person name="Nicholson A.C."/>
        </authorList>
    </citation>
    <scope>NUCLEOTIDE SEQUENCE [LARGE SCALE GENOMIC DNA]</scope>
    <source>
        <strain evidence="2 3">ATCC 700731</strain>
    </source>
</reference>
<gene>
    <name evidence="2" type="ORF">HGA11_27760</name>
</gene>
<feature type="signal peptide" evidence="1">
    <location>
        <begin position="1"/>
        <end position="31"/>
    </location>
</feature>